<evidence type="ECO:0000313" key="2">
    <source>
        <dbReference type="EMBL" id="GBP58005.1"/>
    </source>
</evidence>
<feature type="compositionally biased region" description="Gly residues" evidence="1">
    <location>
        <begin position="120"/>
        <end position="130"/>
    </location>
</feature>
<accession>A0A4C1X6Y9</accession>
<proteinExistence type="predicted"/>
<dbReference type="EMBL" id="BGZK01000725">
    <property type="protein sequence ID" value="GBP58005.1"/>
    <property type="molecule type" value="Genomic_DNA"/>
</dbReference>
<dbReference type="AlphaFoldDB" id="A0A4C1X6Y9"/>
<gene>
    <name evidence="2" type="ORF">EVAR_32936_1</name>
</gene>
<organism evidence="2 3">
    <name type="scientific">Eumeta variegata</name>
    <name type="common">Bagworm moth</name>
    <name type="synonym">Eumeta japonica</name>
    <dbReference type="NCBI Taxonomy" id="151549"/>
    <lineage>
        <taxon>Eukaryota</taxon>
        <taxon>Metazoa</taxon>
        <taxon>Ecdysozoa</taxon>
        <taxon>Arthropoda</taxon>
        <taxon>Hexapoda</taxon>
        <taxon>Insecta</taxon>
        <taxon>Pterygota</taxon>
        <taxon>Neoptera</taxon>
        <taxon>Endopterygota</taxon>
        <taxon>Lepidoptera</taxon>
        <taxon>Glossata</taxon>
        <taxon>Ditrysia</taxon>
        <taxon>Tineoidea</taxon>
        <taxon>Psychidae</taxon>
        <taxon>Oiketicinae</taxon>
        <taxon>Eumeta</taxon>
    </lineage>
</organism>
<keyword evidence="3" id="KW-1185">Reference proteome</keyword>
<sequence length="148" mass="16575">MARRSTGPLVPYTIGQIKTLRILDRTLRRLAQVPDVVIALMTIDSFSGSQAVSGHRIRFAFRAPRSDIKELWDSIRSDCWNQHVRVIFNKIICSFSFFDLVTPSHCCMHTEREHRRGGRRGAGGAGGGGPLAPNGNRPVLAKTRECFR</sequence>
<evidence type="ECO:0000313" key="3">
    <source>
        <dbReference type="Proteomes" id="UP000299102"/>
    </source>
</evidence>
<name>A0A4C1X6Y9_EUMVA</name>
<evidence type="ECO:0000256" key="1">
    <source>
        <dbReference type="SAM" id="MobiDB-lite"/>
    </source>
</evidence>
<feature type="region of interest" description="Disordered" evidence="1">
    <location>
        <begin position="113"/>
        <end position="138"/>
    </location>
</feature>
<dbReference type="Proteomes" id="UP000299102">
    <property type="component" value="Unassembled WGS sequence"/>
</dbReference>
<reference evidence="2 3" key="1">
    <citation type="journal article" date="2019" name="Commun. Biol.">
        <title>The bagworm genome reveals a unique fibroin gene that provides high tensile strength.</title>
        <authorList>
            <person name="Kono N."/>
            <person name="Nakamura H."/>
            <person name="Ohtoshi R."/>
            <person name="Tomita M."/>
            <person name="Numata K."/>
            <person name="Arakawa K."/>
        </authorList>
    </citation>
    <scope>NUCLEOTIDE SEQUENCE [LARGE SCALE GENOMIC DNA]</scope>
</reference>
<comment type="caution">
    <text evidence="2">The sequence shown here is derived from an EMBL/GenBank/DDBJ whole genome shotgun (WGS) entry which is preliminary data.</text>
</comment>
<protein>
    <submittedName>
        <fullName evidence="2">Uncharacterized protein</fullName>
    </submittedName>
</protein>